<gene>
    <name evidence="18" type="ORF">HUK65_15330</name>
</gene>
<dbReference type="SMART" id="SM00448">
    <property type="entry name" value="REC"/>
    <property type="match status" value="1"/>
</dbReference>
<dbReference type="FunFam" id="3.30.565.10:FF:000010">
    <property type="entry name" value="Sensor histidine kinase RcsC"/>
    <property type="match status" value="1"/>
</dbReference>
<dbReference type="SUPFAM" id="SSF52172">
    <property type="entry name" value="CheY-like"/>
    <property type="match status" value="1"/>
</dbReference>
<name>A0A7Z0I1U1_9RHOB</name>
<dbReference type="SUPFAM" id="SSF55874">
    <property type="entry name" value="ATPase domain of HSP90 chaperone/DNA topoisomerase II/histidine kinase"/>
    <property type="match status" value="1"/>
</dbReference>
<keyword evidence="8" id="KW-0067">ATP-binding</keyword>
<comment type="subcellular location">
    <subcellularLocation>
        <location evidence="2">Cell membrane</location>
        <topology evidence="2">Multi-pass membrane protein</topology>
    </subcellularLocation>
</comment>
<dbReference type="CDD" id="cd16172">
    <property type="entry name" value="TorS_sensor_domain"/>
    <property type="match status" value="1"/>
</dbReference>
<feature type="modified residue" description="4-aspartylphosphate" evidence="13">
    <location>
        <position position="776"/>
    </location>
</feature>
<evidence type="ECO:0000259" key="16">
    <source>
        <dbReference type="PROSITE" id="PS50110"/>
    </source>
</evidence>
<dbReference type="SMART" id="SM00387">
    <property type="entry name" value="HATPase_c"/>
    <property type="match status" value="1"/>
</dbReference>
<dbReference type="InterPro" id="IPR003594">
    <property type="entry name" value="HATPase_dom"/>
</dbReference>
<comment type="catalytic activity">
    <reaction evidence="1">
        <text>ATP + protein L-histidine = ADP + protein N-phospho-L-histidine.</text>
        <dbReference type="EC" id="2.7.13.3"/>
    </reaction>
</comment>
<evidence type="ECO:0000256" key="9">
    <source>
        <dbReference type="ARBA" id="ARBA00022989"/>
    </source>
</evidence>
<keyword evidence="19" id="KW-1185">Reference proteome</keyword>
<evidence type="ECO:0000256" key="8">
    <source>
        <dbReference type="ARBA" id="ARBA00022840"/>
    </source>
</evidence>
<dbReference type="EMBL" id="JACBXS010000042">
    <property type="protein sequence ID" value="NYS26358.1"/>
    <property type="molecule type" value="Genomic_DNA"/>
</dbReference>
<evidence type="ECO:0000256" key="7">
    <source>
        <dbReference type="ARBA" id="ARBA00022741"/>
    </source>
</evidence>
<sequence length="976" mass="105058">MPRIRGTSLGRKFLIAFAMITAAPVVVGMLGWMELRDVARSQATVVAEAIPAISQVRGIVGDTSRAVVVAPELAAVTTDSARAELRAFLTAQVDALRERIDGYESSGMQVPSDLMAAAGDLDDRVNRIDRLVRQRISAIERRDAWLGHALAASAELLQIADTLVANAEMSAIAIAVHLYEFEPEHSTPDARLDMLDKLIEVDLFQIRLMLDLRAHAAEVGLLLSRLPTVQSLGEFNALRAEIRSRADILGRRVLNVQDPSRAEQAMSLIRTFHATETGPPATGGLFEAAQAVLEIEPLLAEAQEALRDTAHRLDQQAANLADRIESRAAAAGMAAESTIRRTQLLYAWGAALTLLLSALVMWLYVHRNMVRRLDGLAGDMLDLAEADASASKARIIGDEITRMEGAVQVFRQQAAVNRQLQAERERMLHELWEHRNELQRLVDGQTEALRLEITAHAAARARAEAADQAKSEFLAMMSHEIRTPMNGVLGMLRSLSRDRLTPRQKEWLRAALTSGKGLMDILNSLLDTLKTDRGALSVDAAPFRLTDMLRDIVLLMAPVAEEKGLWLRLEGESEQVPPLMGDAGKLRQILFNLVSNAIKFTDTGGVTVSVACKPREEGRIRVAMTVADTGCGIHPDAQARIFEAFTQEDSQTARTHGGTGLGLTICRRLADLIGAEIALESRPGAGARFTVTTTLDAAREPAPGRTAAPAEDMIASVSAGAAQRRLNLLVVEDNDINQRVIESFLDAMGHDWDLVATGAAAIVRASASRYDAILMDVNLPDISGTEATRQIRALPSAQHRAVPVIGVSAHVHERDLQACMAAGMNAMVPKPVMPADLAAALARVVPEQGAQDRRQPLAQTLDDLGAAQTVQLVELFLQRLDPALAAIAAAADEGDLSRLERAAHQLKGAAGNFDLPDLCAALGGLCDAALAGDLARARACAAAVPSLAEDARRTLLQARDALGDQETSAALIQVAQ</sequence>
<keyword evidence="5 13" id="KW-0597">Phosphoprotein</keyword>
<evidence type="ECO:0000256" key="6">
    <source>
        <dbReference type="ARBA" id="ARBA00022692"/>
    </source>
</evidence>
<keyword evidence="4" id="KW-1003">Cell membrane</keyword>
<keyword evidence="11 14" id="KW-0472">Membrane</keyword>
<evidence type="ECO:0000256" key="3">
    <source>
        <dbReference type="ARBA" id="ARBA00012438"/>
    </source>
</evidence>
<proteinExistence type="predicted"/>
<dbReference type="InterPro" id="IPR036890">
    <property type="entry name" value="HATPase_C_sf"/>
</dbReference>
<dbReference type="Pfam" id="PF00512">
    <property type="entry name" value="HisKA"/>
    <property type="match status" value="1"/>
</dbReference>
<keyword evidence="7" id="KW-0547">Nucleotide-binding</keyword>
<dbReference type="InterPro" id="IPR037952">
    <property type="entry name" value="Sensor_TorS"/>
</dbReference>
<dbReference type="InterPro" id="IPR038188">
    <property type="entry name" value="TorS_sensor_sf"/>
</dbReference>
<dbReference type="PROSITE" id="PS50109">
    <property type="entry name" value="HIS_KIN"/>
    <property type="match status" value="1"/>
</dbReference>
<dbReference type="EC" id="2.7.13.3" evidence="3"/>
<dbReference type="InterPro" id="IPR001789">
    <property type="entry name" value="Sig_transdc_resp-reg_receiver"/>
</dbReference>
<dbReference type="GO" id="GO:0005886">
    <property type="term" value="C:plasma membrane"/>
    <property type="evidence" value="ECO:0007669"/>
    <property type="project" value="UniProtKB-SubCell"/>
</dbReference>
<dbReference type="PRINTS" id="PR00344">
    <property type="entry name" value="BCTRLSENSOR"/>
</dbReference>
<evidence type="ECO:0000259" key="15">
    <source>
        <dbReference type="PROSITE" id="PS50109"/>
    </source>
</evidence>
<evidence type="ECO:0000256" key="12">
    <source>
        <dbReference type="PROSITE-ProRule" id="PRU00110"/>
    </source>
</evidence>
<keyword evidence="6 14" id="KW-0812">Transmembrane</keyword>
<dbReference type="PROSITE" id="PS50110">
    <property type="entry name" value="RESPONSE_REGULATORY"/>
    <property type="match status" value="1"/>
</dbReference>
<dbReference type="InterPro" id="IPR008207">
    <property type="entry name" value="Sig_transdc_His_kin_Hpt_dom"/>
</dbReference>
<dbReference type="SUPFAM" id="SSF47384">
    <property type="entry name" value="Homodimeric domain of signal transducing histidine kinase"/>
    <property type="match status" value="1"/>
</dbReference>
<dbReference type="Gene3D" id="3.40.50.2300">
    <property type="match status" value="1"/>
</dbReference>
<dbReference type="InterPro" id="IPR036641">
    <property type="entry name" value="HPT_dom_sf"/>
</dbReference>
<dbReference type="Pfam" id="PF01627">
    <property type="entry name" value="Hpt"/>
    <property type="match status" value="1"/>
</dbReference>
<evidence type="ECO:0000256" key="1">
    <source>
        <dbReference type="ARBA" id="ARBA00000085"/>
    </source>
</evidence>
<dbReference type="CDD" id="cd00082">
    <property type="entry name" value="HisKA"/>
    <property type="match status" value="1"/>
</dbReference>
<evidence type="ECO:0000256" key="14">
    <source>
        <dbReference type="SAM" id="Phobius"/>
    </source>
</evidence>
<reference evidence="18 19" key="1">
    <citation type="journal article" date="2000" name="Arch. Microbiol.">
        <title>Rhodobaca bogoriensis gen. nov. and sp. nov., an alkaliphilic purple nonsulfur bacterium from African Rift Valley soda lakes.</title>
        <authorList>
            <person name="Milford A.D."/>
            <person name="Achenbach L.A."/>
            <person name="Jung D.O."/>
            <person name="Madigan M.T."/>
        </authorList>
    </citation>
    <scope>NUCLEOTIDE SEQUENCE [LARGE SCALE GENOMIC DNA]</scope>
    <source>
        <strain evidence="18 19">2376</strain>
    </source>
</reference>
<dbReference type="Gene3D" id="1.20.120.160">
    <property type="entry name" value="HPT domain"/>
    <property type="match status" value="1"/>
</dbReference>
<protein>
    <recommendedName>
        <fullName evidence="3">histidine kinase</fullName>
        <ecNumber evidence="3">2.7.13.3</ecNumber>
    </recommendedName>
</protein>
<dbReference type="PROSITE" id="PS50894">
    <property type="entry name" value="HPT"/>
    <property type="match status" value="1"/>
</dbReference>
<evidence type="ECO:0000313" key="19">
    <source>
        <dbReference type="Proteomes" id="UP000529417"/>
    </source>
</evidence>
<organism evidence="18 19">
    <name type="scientific">Rhabdonatronobacter sediminivivens</name>
    <dbReference type="NCBI Taxonomy" id="2743469"/>
    <lineage>
        <taxon>Bacteria</taxon>
        <taxon>Pseudomonadati</taxon>
        <taxon>Pseudomonadota</taxon>
        <taxon>Alphaproteobacteria</taxon>
        <taxon>Rhodobacterales</taxon>
        <taxon>Paracoccaceae</taxon>
        <taxon>Rhabdonatronobacter</taxon>
    </lineage>
</organism>
<evidence type="ECO:0000313" key="18">
    <source>
        <dbReference type="EMBL" id="NYS26358.1"/>
    </source>
</evidence>
<dbReference type="Proteomes" id="UP000529417">
    <property type="component" value="Unassembled WGS sequence"/>
</dbReference>
<dbReference type="Pfam" id="PF02518">
    <property type="entry name" value="HATPase_c"/>
    <property type="match status" value="1"/>
</dbReference>
<dbReference type="InterPro" id="IPR011006">
    <property type="entry name" value="CheY-like_superfamily"/>
</dbReference>
<dbReference type="Pfam" id="PF00072">
    <property type="entry name" value="Response_reg"/>
    <property type="match status" value="1"/>
</dbReference>
<accession>A0A7Z0I1U1</accession>
<dbReference type="PANTHER" id="PTHR45339">
    <property type="entry name" value="HYBRID SIGNAL TRANSDUCTION HISTIDINE KINASE J"/>
    <property type="match status" value="1"/>
</dbReference>
<dbReference type="AlphaFoldDB" id="A0A7Z0I1U1"/>
<dbReference type="GO" id="GO:0005524">
    <property type="term" value="F:ATP binding"/>
    <property type="evidence" value="ECO:0007669"/>
    <property type="project" value="UniProtKB-KW"/>
</dbReference>
<evidence type="ECO:0000256" key="11">
    <source>
        <dbReference type="ARBA" id="ARBA00023136"/>
    </source>
</evidence>
<dbReference type="SMART" id="SM00388">
    <property type="entry name" value="HisKA"/>
    <property type="match status" value="1"/>
</dbReference>
<dbReference type="InterPro" id="IPR004358">
    <property type="entry name" value="Sig_transdc_His_kin-like_C"/>
</dbReference>
<evidence type="ECO:0000256" key="13">
    <source>
        <dbReference type="PROSITE-ProRule" id="PRU00169"/>
    </source>
</evidence>
<dbReference type="Gene3D" id="1.20.58.920">
    <property type="match status" value="1"/>
</dbReference>
<evidence type="ECO:0000256" key="5">
    <source>
        <dbReference type="ARBA" id="ARBA00022553"/>
    </source>
</evidence>
<dbReference type="GO" id="GO:0000155">
    <property type="term" value="F:phosphorelay sensor kinase activity"/>
    <property type="evidence" value="ECO:0007669"/>
    <property type="project" value="InterPro"/>
</dbReference>
<evidence type="ECO:0000256" key="4">
    <source>
        <dbReference type="ARBA" id="ARBA00022475"/>
    </source>
</evidence>
<dbReference type="PANTHER" id="PTHR45339:SF1">
    <property type="entry name" value="HYBRID SIGNAL TRANSDUCTION HISTIDINE KINASE J"/>
    <property type="match status" value="1"/>
</dbReference>
<dbReference type="Pfam" id="PF21689">
    <property type="entry name" value="TorS_sensor_domain"/>
    <property type="match status" value="1"/>
</dbReference>
<feature type="domain" description="Histidine kinase" evidence="15">
    <location>
        <begin position="476"/>
        <end position="697"/>
    </location>
</feature>
<dbReference type="InterPro" id="IPR036097">
    <property type="entry name" value="HisK_dim/P_sf"/>
</dbReference>
<dbReference type="CDD" id="cd16922">
    <property type="entry name" value="HATPase_EvgS-ArcB-TorS-like"/>
    <property type="match status" value="1"/>
</dbReference>
<evidence type="ECO:0000259" key="17">
    <source>
        <dbReference type="PROSITE" id="PS50894"/>
    </source>
</evidence>
<evidence type="ECO:0000256" key="2">
    <source>
        <dbReference type="ARBA" id="ARBA00004651"/>
    </source>
</evidence>
<feature type="domain" description="HPt" evidence="17">
    <location>
        <begin position="865"/>
        <end position="969"/>
    </location>
</feature>
<evidence type="ECO:0000256" key="10">
    <source>
        <dbReference type="ARBA" id="ARBA00023012"/>
    </source>
</evidence>
<feature type="domain" description="Response regulatory" evidence="16">
    <location>
        <begin position="727"/>
        <end position="845"/>
    </location>
</feature>
<dbReference type="InterPro" id="IPR003661">
    <property type="entry name" value="HisK_dim/P_dom"/>
</dbReference>
<keyword evidence="9 14" id="KW-1133">Transmembrane helix</keyword>
<dbReference type="SUPFAM" id="SSF47226">
    <property type="entry name" value="Histidine-containing phosphotransfer domain, HPT domain"/>
    <property type="match status" value="1"/>
</dbReference>
<dbReference type="RefSeq" id="WP_179907156.1">
    <property type="nucleotide sequence ID" value="NZ_JACBXS010000042.1"/>
</dbReference>
<keyword evidence="10" id="KW-0902">Two-component regulatory system</keyword>
<comment type="caution">
    <text evidence="18">The sequence shown here is derived from an EMBL/GenBank/DDBJ whole genome shotgun (WGS) entry which is preliminary data.</text>
</comment>
<dbReference type="InterPro" id="IPR005467">
    <property type="entry name" value="His_kinase_dom"/>
</dbReference>
<feature type="modified residue" description="Phosphohistidine" evidence="12">
    <location>
        <position position="904"/>
    </location>
</feature>
<dbReference type="Gene3D" id="1.10.287.130">
    <property type="match status" value="1"/>
</dbReference>
<feature type="transmembrane region" description="Helical" evidence="14">
    <location>
        <begin position="12"/>
        <end position="33"/>
    </location>
</feature>
<dbReference type="CDD" id="cd17546">
    <property type="entry name" value="REC_hyHK_CKI1_RcsC-like"/>
    <property type="match status" value="1"/>
</dbReference>
<dbReference type="Gene3D" id="3.30.565.10">
    <property type="entry name" value="Histidine kinase-like ATPase, C-terminal domain"/>
    <property type="match status" value="1"/>
</dbReference>
<feature type="transmembrane region" description="Helical" evidence="14">
    <location>
        <begin position="345"/>
        <end position="365"/>
    </location>
</feature>